<dbReference type="Proteomes" id="UP000499080">
    <property type="component" value="Unassembled WGS sequence"/>
</dbReference>
<dbReference type="EMBL" id="BGPR01017176">
    <property type="protein sequence ID" value="GBN75332.1"/>
    <property type="molecule type" value="Genomic_DNA"/>
</dbReference>
<dbReference type="AlphaFoldDB" id="A0A4Y2RHQ8"/>
<reference evidence="1 2" key="1">
    <citation type="journal article" date="2019" name="Sci. Rep.">
        <title>Orb-weaving spider Araneus ventricosus genome elucidates the spidroin gene catalogue.</title>
        <authorList>
            <person name="Kono N."/>
            <person name="Nakamura H."/>
            <person name="Ohtoshi R."/>
            <person name="Moran D.A.P."/>
            <person name="Shinohara A."/>
            <person name="Yoshida Y."/>
            <person name="Fujiwara M."/>
            <person name="Mori M."/>
            <person name="Tomita M."/>
            <person name="Arakawa K."/>
        </authorList>
    </citation>
    <scope>NUCLEOTIDE SEQUENCE [LARGE SCALE GENOMIC DNA]</scope>
</reference>
<sequence length="129" mass="14180">MSPGPQIIDQVHDNDAASNSTHKSLFHLTPQKPQSANTLNDMSRKKQYRNKGKRGISIFFVDEFKAFHTTKPGSMNCADLVPSNLETDQTNSSIPCVCGDGTFPSRILALWIEAFLDAKSSPEAVKEAL</sequence>
<organism evidence="1 2">
    <name type="scientific">Araneus ventricosus</name>
    <name type="common">Orbweaver spider</name>
    <name type="synonym">Epeira ventricosa</name>
    <dbReference type="NCBI Taxonomy" id="182803"/>
    <lineage>
        <taxon>Eukaryota</taxon>
        <taxon>Metazoa</taxon>
        <taxon>Ecdysozoa</taxon>
        <taxon>Arthropoda</taxon>
        <taxon>Chelicerata</taxon>
        <taxon>Arachnida</taxon>
        <taxon>Araneae</taxon>
        <taxon>Araneomorphae</taxon>
        <taxon>Entelegynae</taxon>
        <taxon>Araneoidea</taxon>
        <taxon>Araneidae</taxon>
        <taxon>Araneus</taxon>
    </lineage>
</organism>
<accession>A0A4Y2RHQ8</accession>
<gene>
    <name evidence="1" type="ORF">AVEN_221549_1</name>
</gene>
<evidence type="ECO:0000313" key="1">
    <source>
        <dbReference type="EMBL" id="GBN75332.1"/>
    </source>
</evidence>
<name>A0A4Y2RHQ8_ARAVE</name>
<proteinExistence type="predicted"/>
<keyword evidence="2" id="KW-1185">Reference proteome</keyword>
<evidence type="ECO:0000313" key="2">
    <source>
        <dbReference type="Proteomes" id="UP000499080"/>
    </source>
</evidence>
<protein>
    <submittedName>
        <fullName evidence="1">Uncharacterized protein</fullName>
    </submittedName>
</protein>
<comment type="caution">
    <text evidence="1">The sequence shown here is derived from an EMBL/GenBank/DDBJ whole genome shotgun (WGS) entry which is preliminary data.</text>
</comment>